<dbReference type="EMBL" id="JAFGIX010000086">
    <property type="protein sequence ID" value="MBN1574739.1"/>
    <property type="molecule type" value="Genomic_DNA"/>
</dbReference>
<evidence type="ECO:0000313" key="1">
    <source>
        <dbReference type="EMBL" id="MBN1574739.1"/>
    </source>
</evidence>
<accession>A0A9D8KJ91</accession>
<sequence length="97" mass="10833">MSKVTLYDENGNALGLVAYTDNLDHWDGHNMTCGATGRHLGVGKLKDGRFYVCHGTNWQGEKNHAELISEEEAKSLVLSHRADMYQEIFGEEPPVLD</sequence>
<name>A0A9D8KJ91_9DELT</name>
<gene>
    <name evidence="1" type="ORF">JW984_16200</name>
</gene>
<dbReference type="AlphaFoldDB" id="A0A9D8KJ91"/>
<protein>
    <submittedName>
        <fullName evidence="1">Uncharacterized protein</fullName>
    </submittedName>
</protein>
<comment type="caution">
    <text evidence="1">The sequence shown here is derived from an EMBL/GenBank/DDBJ whole genome shotgun (WGS) entry which is preliminary data.</text>
</comment>
<reference evidence="1" key="2">
    <citation type="submission" date="2021-01" db="EMBL/GenBank/DDBJ databases">
        <authorList>
            <person name="Hahn C.R."/>
            <person name="Youssef N.H."/>
            <person name="Elshahed M."/>
        </authorList>
    </citation>
    <scope>NUCLEOTIDE SEQUENCE</scope>
    <source>
        <strain evidence="1">Zod_Metabat.24</strain>
    </source>
</reference>
<dbReference type="Proteomes" id="UP000809273">
    <property type="component" value="Unassembled WGS sequence"/>
</dbReference>
<proteinExistence type="predicted"/>
<organism evidence="1 2">
    <name type="scientific">Candidatus Zymogenus saltonus</name>
    <dbReference type="NCBI Taxonomy" id="2844893"/>
    <lineage>
        <taxon>Bacteria</taxon>
        <taxon>Deltaproteobacteria</taxon>
        <taxon>Candidatus Zymogenia</taxon>
        <taxon>Candidatus Zymogeniales</taxon>
        <taxon>Candidatus Zymogenaceae</taxon>
        <taxon>Candidatus Zymogenus</taxon>
    </lineage>
</organism>
<reference evidence="1" key="1">
    <citation type="journal article" date="2021" name="Environ. Microbiol.">
        <title>Genomic characterization of three novel Desulfobacterota classes expand the metabolic and phylogenetic diversity of the phylum.</title>
        <authorList>
            <person name="Murphy C.L."/>
            <person name="Biggerstaff J."/>
            <person name="Eichhorn A."/>
            <person name="Ewing E."/>
            <person name="Shahan R."/>
            <person name="Soriano D."/>
            <person name="Stewart S."/>
            <person name="VanMol K."/>
            <person name="Walker R."/>
            <person name="Walters P."/>
            <person name="Elshahed M.S."/>
            <person name="Youssef N.H."/>
        </authorList>
    </citation>
    <scope>NUCLEOTIDE SEQUENCE</scope>
    <source>
        <strain evidence="1">Zod_Metabat.24</strain>
    </source>
</reference>
<evidence type="ECO:0000313" key="2">
    <source>
        <dbReference type="Proteomes" id="UP000809273"/>
    </source>
</evidence>